<organism evidence="9 10">
    <name type="scientific">Thalictrum thalictroides</name>
    <name type="common">Rue-anemone</name>
    <name type="synonym">Anemone thalictroides</name>
    <dbReference type="NCBI Taxonomy" id="46969"/>
    <lineage>
        <taxon>Eukaryota</taxon>
        <taxon>Viridiplantae</taxon>
        <taxon>Streptophyta</taxon>
        <taxon>Embryophyta</taxon>
        <taxon>Tracheophyta</taxon>
        <taxon>Spermatophyta</taxon>
        <taxon>Magnoliopsida</taxon>
        <taxon>Ranunculales</taxon>
        <taxon>Ranunculaceae</taxon>
        <taxon>Thalictroideae</taxon>
        <taxon>Thalictrum</taxon>
    </lineage>
</organism>
<feature type="region of interest" description="Disordered" evidence="8">
    <location>
        <begin position="614"/>
        <end position="643"/>
    </location>
</feature>
<dbReference type="OrthoDB" id="200660at2759"/>
<dbReference type="GO" id="GO:0000785">
    <property type="term" value="C:chromatin"/>
    <property type="evidence" value="ECO:0007669"/>
    <property type="project" value="TreeGrafter"/>
</dbReference>
<keyword evidence="4" id="KW-0498">Mitosis</keyword>
<evidence type="ECO:0000256" key="4">
    <source>
        <dbReference type="ARBA" id="ARBA00022776"/>
    </source>
</evidence>
<keyword evidence="10" id="KW-1185">Reference proteome</keyword>
<keyword evidence="5" id="KW-0234">DNA repair</keyword>
<name>A0A7J6VP42_THATH</name>
<keyword evidence="3" id="KW-0227">DNA damage</keyword>
<evidence type="ECO:0000313" key="9">
    <source>
        <dbReference type="EMBL" id="KAF5186132.1"/>
    </source>
</evidence>
<evidence type="ECO:0000256" key="2">
    <source>
        <dbReference type="ARBA" id="ARBA00022618"/>
    </source>
</evidence>
<keyword evidence="6" id="KW-0539">Nucleus</keyword>
<reference evidence="9 10" key="1">
    <citation type="submission" date="2020-06" db="EMBL/GenBank/DDBJ databases">
        <title>Transcriptomic and genomic resources for Thalictrum thalictroides and T. hernandezii: Facilitating candidate gene discovery in an emerging model plant lineage.</title>
        <authorList>
            <person name="Arias T."/>
            <person name="Riano-Pachon D.M."/>
            <person name="Di Stilio V.S."/>
        </authorList>
    </citation>
    <scope>NUCLEOTIDE SEQUENCE [LARGE SCALE GENOMIC DNA]</scope>
    <source>
        <strain evidence="10">cv. WT478/WT964</strain>
        <tissue evidence="9">Leaves</tissue>
    </source>
</reference>
<protein>
    <submittedName>
        <fullName evidence="9">Arm repeat superfamily protein</fullName>
    </submittedName>
</protein>
<evidence type="ECO:0000256" key="7">
    <source>
        <dbReference type="ARBA" id="ARBA00023306"/>
    </source>
</evidence>
<proteinExistence type="predicted"/>
<evidence type="ECO:0000256" key="1">
    <source>
        <dbReference type="ARBA" id="ARBA00004123"/>
    </source>
</evidence>
<evidence type="ECO:0000256" key="3">
    <source>
        <dbReference type="ARBA" id="ARBA00022763"/>
    </source>
</evidence>
<feature type="region of interest" description="Disordered" evidence="8">
    <location>
        <begin position="436"/>
        <end position="461"/>
    </location>
</feature>
<feature type="compositionally biased region" description="Basic and acidic residues" evidence="8">
    <location>
        <begin position="615"/>
        <end position="628"/>
    </location>
</feature>
<dbReference type="GO" id="GO:0035825">
    <property type="term" value="P:homologous recombination"/>
    <property type="evidence" value="ECO:0007669"/>
    <property type="project" value="UniProtKB-ARBA"/>
</dbReference>
<evidence type="ECO:0000313" key="10">
    <source>
        <dbReference type="Proteomes" id="UP000554482"/>
    </source>
</evidence>
<dbReference type="Proteomes" id="UP000554482">
    <property type="component" value="Unassembled WGS sequence"/>
</dbReference>
<comment type="subcellular location">
    <subcellularLocation>
        <location evidence="1">Nucleus</location>
    </subcellularLocation>
</comment>
<dbReference type="InterPro" id="IPR039776">
    <property type="entry name" value="Pds5"/>
</dbReference>
<dbReference type="GO" id="GO:0007064">
    <property type="term" value="P:mitotic sister chromatid cohesion"/>
    <property type="evidence" value="ECO:0007669"/>
    <property type="project" value="InterPro"/>
</dbReference>
<keyword evidence="7" id="KW-0131">Cell cycle</keyword>
<dbReference type="EMBL" id="JABWDY010029804">
    <property type="protein sequence ID" value="KAF5186132.1"/>
    <property type="molecule type" value="Genomic_DNA"/>
</dbReference>
<dbReference type="Pfam" id="PF20168">
    <property type="entry name" value="PDS5"/>
    <property type="match status" value="1"/>
</dbReference>
<dbReference type="PANTHER" id="PTHR12663:SF50">
    <property type="entry name" value="SISTER CHROMATID COHESION PROTEIN PDS5 HOMOLOG B"/>
    <property type="match status" value="1"/>
</dbReference>
<dbReference type="GO" id="GO:0005634">
    <property type="term" value="C:nucleus"/>
    <property type="evidence" value="ECO:0007669"/>
    <property type="project" value="UniProtKB-SubCell"/>
</dbReference>
<sequence length="684" mass="76620">MSTALQSLGCIAQYSLSVFGSREKEIIDIIQTIFREHHVHSVDDLNLLDEDFGCSTSCRLKIYGLKTLVKSFLPYQGTQVRPQIKELFIILSKILPEGEFLDDSISSENDKAHMRLAAAKSVLRLARRWDMHISPQIFHLVILKARDPSSHVRILFLDKIHKLLKDHAIPSRYACAFALATSDCLRDVQTNSLKYMEEFIREHSKEARKRQTSGFQNQGETNMYFPGYIMVFLIHVLAHDPCFPLENCQDEEIYARFCSPLVAVLQALISASCDDTSRNAVNDTLSYMLNIFRAIRKSEDAVNVKKTPKLHILADIGMLLVKVLTNSDMPSYLPGSMLLPSSFYKASSDIRCEEENLNSVAHCSFDENSIEKVLHFYESNITGTATSLSKQCRIAQEESLQLIGSKNTGNDFPLHKEAGKLAARVKLEKENTSLQRLESRKTVRQVSTRGKNKQASSPSDDGLVEIIKQKEGVNGSTKLNLGRNQNSSSCGSIITKQSSESLVSVKEVDIVQCGTLREKSRKTRKLSSEPLEFSEASLENKCSSKGVGGMDETLIGQRIKLWSPIDKCYYSGSIDGFDTQNSSHKVAYDNGEVELLRLGNEKWEIVSSVSSPNEETYKCRSTPSDHEVGSSISNPQEIDIPGNRTSMRTTVANKRKSHSDIKRVPYAGVDFVIKFTMVSNTIRV</sequence>
<evidence type="ECO:0000256" key="6">
    <source>
        <dbReference type="ARBA" id="ARBA00023242"/>
    </source>
</evidence>
<feature type="compositionally biased region" description="Polar residues" evidence="8">
    <location>
        <begin position="444"/>
        <end position="459"/>
    </location>
</feature>
<dbReference type="InterPro" id="IPR016024">
    <property type="entry name" value="ARM-type_fold"/>
</dbReference>
<dbReference type="SUPFAM" id="SSF48371">
    <property type="entry name" value="ARM repeat"/>
    <property type="match status" value="1"/>
</dbReference>
<dbReference type="PANTHER" id="PTHR12663">
    <property type="entry name" value="ANDROGEN INDUCED INHIBITOR OF PROLIFERATION AS3 / PDS5-RELATED"/>
    <property type="match status" value="1"/>
</dbReference>
<dbReference type="GO" id="GO:0006281">
    <property type="term" value="P:DNA repair"/>
    <property type="evidence" value="ECO:0007669"/>
    <property type="project" value="UniProtKB-KW"/>
</dbReference>
<comment type="caution">
    <text evidence="9">The sequence shown here is derived from an EMBL/GenBank/DDBJ whole genome shotgun (WGS) entry which is preliminary data.</text>
</comment>
<keyword evidence="2" id="KW-0132">Cell division</keyword>
<dbReference type="AlphaFoldDB" id="A0A7J6VP42"/>
<dbReference type="Gene3D" id="2.30.30.140">
    <property type="match status" value="1"/>
</dbReference>
<evidence type="ECO:0000256" key="5">
    <source>
        <dbReference type="ARBA" id="ARBA00023204"/>
    </source>
</evidence>
<gene>
    <name evidence="9" type="ORF">FRX31_024281</name>
</gene>
<evidence type="ECO:0000256" key="8">
    <source>
        <dbReference type="SAM" id="MobiDB-lite"/>
    </source>
</evidence>
<accession>A0A7J6VP42</accession>
<dbReference type="GO" id="GO:0051301">
    <property type="term" value="P:cell division"/>
    <property type="evidence" value="ECO:0007669"/>
    <property type="project" value="UniProtKB-KW"/>
</dbReference>
<dbReference type="CDD" id="cd20404">
    <property type="entry name" value="Tudor_Agenet_AtEML-like"/>
    <property type="match status" value="1"/>
</dbReference>